<dbReference type="InterPro" id="IPR055132">
    <property type="entry name" value="RNase_J_b_CASP"/>
</dbReference>
<accession>A0ABZ2M045</accession>
<evidence type="ECO:0000256" key="4">
    <source>
        <dbReference type="ARBA" id="ARBA00022801"/>
    </source>
</evidence>
<dbReference type="Proteomes" id="UP001370348">
    <property type="component" value="Chromosome"/>
</dbReference>
<keyword evidence="3" id="KW-0479">Metal-binding</keyword>
<keyword evidence="10" id="KW-1185">Reference proteome</keyword>
<keyword evidence="6" id="KW-0269">Exonuclease</keyword>
<dbReference type="InterPro" id="IPR041636">
    <property type="entry name" value="RNase_J_C"/>
</dbReference>
<dbReference type="SUPFAM" id="SSF56281">
    <property type="entry name" value="Metallo-hydrolase/oxidoreductase"/>
    <property type="match status" value="1"/>
</dbReference>
<dbReference type="PANTHER" id="PTHR43694">
    <property type="entry name" value="RIBONUCLEASE J"/>
    <property type="match status" value="1"/>
</dbReference>
<evidence type="ECO:0000256" key="1">
    <source>
        <dbReference type="ARBA" id="ARBA00022490"/>
    </source>
</evidence>
<evidence type="ECO:0000256" key="3">
    <source>
        <dbReference type="ARBA" id="ARBA00022723"/>
    </source>
</evidence>
<dbReference type="InterPro" id="IPR042173">
    <property type="entry name" value="RNase_J_2"/>
</dbReference>
<name>A0ABZ2M045_9BACT</name>
<sequence>MLRVFPLGGLGEIGMNCLALEQRGQVLLIDCGITFDDRGLGIDVVHPDFSALDAYRDRIAGVFITHGHEDHIGALPYLLRRFDVPVWGPPYALGLVRERLTDHEVLAHARLIETRARTRYPVGSFEVEPVRVTHSIADATALAIRTDAGLVVHSGDFKIDDNPPDGEVFDHERLRELGDEGTALLFSDSTNVDSDGGAGSEQTVGDALEPIVAEAPGAVVVALFASNVHRLRMLGDIARRTGRRIVPLGRSILTHTRVAHDTGYLDWPSDLVFPQERVNELPRQKILGLATGTQAEGRAALARLARGEHPYLKLDPGDVVALSSRIIPGNEPEVYAVIGELLRRGVVVRTRVTDRNIHVSGHAHRGEQRRMLELVRPKTFIPVHGTIHHLMRHAELARECGVPDVCVIENGDVVEVARGEGEAADPRLVRRDRVLTGRVPTFAGRRIPAQALRERAWLAESGCAVVVVLLGRSGVHDVKVTTRGVLDESLDAEIVTQTRREVVASVGQELAREVARTSDETIAETARLAVRRTLFKALGFKPLTVVSVHHLDDPGSPRERSGEGSR</sequence>
<dbReference type="Pfam" id="PF22505">
    <property type="entry name" value="RNase_J_b_CASP"/>
    <property type="match status" value="1"/>
</dbReference>
<dbReference type="InterPro" id="IPR011108">
    <property type="entry name" value="RMMBL"/>
</dbReference>
<dbReference type="PANTHER" id="PTHR43694:SF1">
    <property type="entry name" value="RIBONUCLEASE J"/>
    <property type="match status" value="1"/>
</dbReference>
<dbReference type="InterPro" id="IPR004613">
    <property type="entry name" value="RNase_J"/>
</dbReference>
<dbReference type="Pfam" id="PF07521">
    <property type="entry name" value="RMMBL"/>
    <property type="match status" value="1"/>
</dbReference>
<protein>
    <submittedName>
        <fullName evidence="9">Ribonuclease J</fullName>
    </submittedName>
</protein>
<proteinExistence type="predicted"/>
<evidence type="ECO:0000256" key="5">
    <source>
        <dbReference type="ARBA" id="ARBA00022833"/>
    </source>
</evidence>
<dbReference type="CDD" id="cd07714">
    <property type="entry name" value="RNaseJ_MBL-fold"/>
    <property type="match status" value="1"/>
</dbReference>
<dbReference type="InterPro" id="IPR036866">
    <property type="entry name" value="RibonucZ/Hydroxyglut_hydro"/>
</dbReference>
<keyword evidence="5" id="KW-0862">Zinc</keyword>
<dbReference type="Gene3D" id="3.40.50.10710">
    <property type="entry name" value="Metallo-hydrolase/oxidoreductase"/>
    <property type="match status" value="1"/>
</dbReference>
<feature type="domain" description="Metallo-beta-lactamase" evidence="8">
    <location>
        <begin position="14"/>
        <end position="208"/>
    </location>
</feature>
<dbReference type="Pfam" id="PF17770">
    <property type="entry name" value="RNase_J_C"/>
    <property type="match status" value="1"/>
</dbReference>
<dbReference type="EMBL" id="CP089984">
    <property type="protein sequence ID" value="WXB14726.1"/>
    <property type="molecule type" value="Genomic_DNA"/>
</dbReference>
<evidence type="ECO:0000259" key="8">
    <source>
        <dbReference type="SMART" id="SM00849"/>
    </source>
</evidence>
<reference evidence="9 10" key="1">
    <citation type="submission" date="2021-12" db="EMBL/GenBank/DDBJ databases">
        <title>Discovery of the Pendulisporaceae a myxobacterial family with distinct sporulation behavior and unique specialized metabolism.</title>
        <authorList>
            <person name="Garcia R."/>
            <person name="Popoff A."/>
            <person name="Bader C.D."/>
            <person name="Loehr J."/>
            <person name="Walesch S."/>
            <person name="Walt C."/>
            <person name="Boldt J."/>
            <person name="Bunk B."/>
            <person name="Haeckl F.J.F.P.J."/>
            <person name="Gunesch A.P."/>
            <person name="Birkelbach J."/>
            <person name="Nuebel U."/>
            <person name="Pietschmann T."/>
            <person name="Bach T."/>
            <person name="Mueller R."/>
        </authorList>
    </citation>
    <scope>NUCLEOTIDE SEQUENCE [LARGE SCALE GENOMIC DNA]</scope>
    <source>
        <strain evidence="9 10">MSr11954</strain>
    </source>
</reference>
<organism evidence="9 10">
    <name type="scientific">Pendulispora albinea</name>
    <dbReference type="NCBI Taxonomy" id="2741071"/>
    <lineage>
        <taxon>Bacteria</taxon>
        <taxon>Pseudomonadati</taxon>
        <taxon>Myxococcota</taxon>
        <taxon>Myxococcia</taxon>
        <taxon>Myxococcales</taxon>
        <taxon>Sorangiineae</taxon>
        <taxon>Pendulisporaceae</taxon>
        <taxon>Pendulispora</taxon>
    </lineage>
</organism>
<keyword evidence="7" id="KW-0694">RNA-binding</keyword>
<evidence type="ECO:0000313" key="9">
    <source>
        <dbReference type="EMBL" id="WXB14726.1"/>
    </source>
</evidence>
<dbReference type="Gene3D" id="3.60.15.10">
    <property type="entry name" value="Ribonuclease Z/Hydroxyacylglutathione hydrolase-like"/>
    <property type="match status" value="1"/>
</dbReference>
<dbReference type="InterPro" id="IPR001279">
    <property type="entry name" value="Metallo-B-lactamas"/>
</dbReference>
<dbReference type="RefSeq" id="WP_394824351.1">
    <property type="nucleotide sequence ID" value="NZ_CP089984.1"/>
</dbReference>
<dbReference type="Pfam" id="PF00753">
    <property type="entry name" value="Lactamase_B"/>
    <property type="match status" value="1"/>
</dbReference>
<gene>
    <name evidence="9" type="ORF">LZC94_43745</name>
</gene>
<dbReference type="NCBIfam" id="TIGR00649">
    <property type="entry name" value="MG423"/>
    <property type="match status" value="1"/>
</dbReference>
<evidence type="ECO:0000256" key="7">
    <source>
        <dbReference type="ARBA" id="ARBA00022884"/>
    </source>
</evidence>
<keyword evidence="4" id="KW-0378">Hydrolase</keyword>
<keyword evidence="1" id="KW-0963">Cytoplasm</keyword>
<evidence type="ECO:0000256" key="6">
    <source>
        <dbReference type="ARBA" id="ARBA00022839"/>
    </source>
</evidence>
<evidence type="ECO:0000313" key="10">
    <source>
        <dbReference type="Proteomes" id="UP001370348"/>
    </source>
</evidence>
<evidence type="ECO:0000256" key="2">
    <source>
        <dbReference type="ARBA" id="ARBA00022722"/>
    </source>
</evidence>
<dbReference type="Gene3D" id="3.10.20.580">
    <property type="match status" value="1"/>
</dbReference>
<keyword evidence="2" id="KW-0540">Nuclease</keyword>
<dbReference type="SMART" id="SM00849">
    <property type="entry name" value="Lactamase_B"/>
    <property type="match status" value="1"/>
</dbReference>